<keyword evidence="3" id="KW-0804">Transcription</keyword>
<dbReference type="InterPro" id="IPR036390">
    <property type="entry name" value="WH_DNA-bd_sf"/>
</dbReference>
<dbReference type="EMBL" id="BMDD01000002">
    <property type="protein sequence ID" value="GGH77382.1"/>
    <property type="molecule type" value="Genomic_DNA"/>
</dbReference>
<proteinExistence type="predicted"/>
<organism evidence="5 6">
    <name type="scientific">Saccharibacillus endophyticus</name>
    <dbReference type="NCBI Taxonomy" id="2060666"/>
    <lineage>
        <taxon>Bacteria</taxon>
        <taxon>Bacillati</taxon>
        <taxon>Bacillota</taxon>
        <taxon>Bacilli</taxon>
        <taxon>Bacillales</taxon>
        <taxon>Paenibacillaceae</taxon>
        <taxon>Saccharibacillus</taxon>
    </lineage>
</organism>
<keyword evidence="2" id="KW-0238">DNA-binding</keyword>
<evidence type="ECO:0000313" key="6">
    <source>
        <dbReference type="Proteomes" id="UP000605427"/>
    </source>
</evidence>
<dbReference type="PROSITE" id="PS51118">
    <property type="entry name" value="HTH_HXLR"/>
    <property type="match status" value="1"/>
</dbReference>
<keyword evidence="1" id="KW-0805">Transcription regulation</keyword>
<gene>
    <name evidence="5" type="primary">ytcD</name>
    <name evidence="5" type="ORF">GCM10007362_21050</name>
</gene>
<dbReference type="Proteomes" id="UP000605427">
    <property type="component" value="Unassembled WGS sequence"/>
</dbReference>
<evidence type="ECO:0000256" key="3">
    <source>
        <dbReference type="ARBA" id="ARBA00023163"/>
    </source>
</evidence>
<dbReference type="InterPro" id="IPR002577">
    <property type="entry name" value="HTH_HxlR"/>
</dbReference>
<accession>A0ABQ1ZTR8</accession>
<evidence type="ECO:0000259" key="4">
    <source>
        <dbReference type="PROSITE" id="PS51118"/>
    </source>
</evidence>
<sequence length="137" mass="15753">MEPPIKKYQSGVEATLDVIGGKWKSIILYHLVTEKRRFNELRRLTPNISHKMLTQQLRELERDGLILRHDYNEVPPRVEYELSEYGQGLIGVLDFFCYWGEAHVERVYGDKSLALEGPFLSEEEAAQFASGAGLKQV</sequence>
<dbReference type="Pfam" id="PF01638">
    <property type="entry name" value="HxlR"/>
    <property type="match status" value="1"/>
</dbReference>
<evidence type="ECO:0000256" key="2">
    <source>
        <dbReference type="ARBA" id="ARBA00023125"/>
    </source>
</evidence>
<comment type="caution">
    <text evidence="5">The sequence shown here is derived from an EMBL/GenBank/DDBJ whole genome shotgun (WGS) entry which is preliminary data.</text>
</comment>
<keyword evidence="6" id="KW-1185">Reference proteome</keyword>
<dbReference type="SUPFAM" id="SSF46785">
    <property type="entry name" value="Winged helix' DNA-binding domain"/>
    <property type="match status" value="1"/>
</dbReference>
<evidence type="ECO:0000313" key="5">
    <source>
        <dbReference type="EMBL" id="GGH77382.1"/>
    </source>
</evidence>
<protein>
    <submittedName>
        <fullName evidence="5">HTH-type transcriptional regulator YtcD</fullName>
    </submittedName>
</protein>
<dbReference type="PANTHER" id="PTHR33204">
    <property type="entry name" value="TRANSCRIPTIONAL REGULATOR, MARR FAMILY"/>
    <property type="match status" value="1"/>
</dbReference>
<feature type="domain" description="HTH hxlR-type" evidence="4">
    <location>
        <begin position="10"/>
        <end position="108"/>
    </location>
</feature>
<reference evidence="6" key="1">
    <citation type="journal article" date="2019" name="Int. J. Syst. Evol. Microbiol.">
        <title>The Global Catalogue of Microorganisms (GCM) 10K type strain sequencing project: providing services to taxonomists for standard genome sequencing and annotation.</title>
        <authorList>
            <consortium name="The Broad Institute Genomics Platform"/>
            <consortium name="The Broad Institute Genome Sequencing Center for Infectious Disease"/>
            <person name="Wu L."/>
            <person name="Ma J."/>
        </authorList>
    </citation>
    <scope>NUCLEOTIDE SEQUENCE [LARGE SCALE GENOMIC DNA]</scope>
    <source>
        <strain evidence="6">CCM 8702</strain>
    </source>
</reference>
<dbReference type="InterPro" id="IPR036388">
    <property type="entry name" value="WH-like_DNA-bd_sf"/>
</dbReference>
<dbReference type="RefSeq" id="WP_172243270.1">
    <property type="nucleotide sequence ID" value="NZ_BMDD01000002.1"/>
</dbReference>
<dbReference type="PANTHER" id="PTHR33204:SF29">
    <property type="entry name" value="TRANSCRIPTIONAL REGULATOR"/>
    <property type="match status" value="1"/>
</dbReference>
<dbReference type="Gene3D" id="1.10.10.10">
    <property type="entry name" value="Winged helix-like DNA-binding domain superfamily/Winged helix DNA-binding domain"/>
    <property type="match status" value="1"/>
</dbReference>
<evidence type="ECO:0000256" key="1">
    <source>
        <dbReference type="ARBA" id="ARBA00023015"/>
    </source>
</evidence>
<name>A0ABQ1ZTR8_9BACL</name>